<protein>
    <submittedName>
        <fullName evidence="8">Uncharacterized protein LOC113523273</fullName>
    </submittedName>
</protein>
<feature type="transmembrane region" description="Helical" evidence="5">
    <location>
        <begin position="575"/>
        <end position="595"/>
    </location>
</feature>
<evidence type="ECO:0000256" key="5">
    <source>
        <dbReference type="SAM" id="Phobius"/>
    </source>
</evidence>
<dbReference type="PANTHER" id="PTHR46953:SF1">
    <property type="entry name" value="G-PROTEIN COUPLED RECEPTOR MTH-LIKE 1-RELATED"/>
    <property type="match status" value="1"/>
</dbReference>
<dbReference type="InterPro" id="IPR052808">
    <property type="entry name" value="GPCR_Mth-like"/>
</dbReference>
<feature type="transmembrane region" description="Helical" evidence="5">
    <location>
        <begin position="476"/>
        <end position="500"/>
    </location>
</feature>
<dbReference type="GeneID" id="113523273"/>
<keyword evidence="2 5" id="KW-0812">Transmembrane</keyword>
<evidence type="ECO:0000313" key="7">
    <source>
        <dbReference type="Proteomes" id="UP001652740"/>
    </source>
</evidence>
<feature type="transmembrane region" description="Helical" evidence="5">
    <location>
        <begin position="658"/>
        <end position="680"/>
    </location>
</feature>
<dbReference type="RefSeq" id="XP_052756838.1">
    <property type="nucleotide sequence ID" value="XM_052900878.1"/>
</dbReference>
<gene>
    <name evidence="8" type="primary">LOC113523273</name>
</gene>
<evidence type="ECO:0000256" key="1">
    <source>
        <dbReference type="ARBA" id="ARBA00004141"/>
    </source>
</evidence>
<dbReference type="PANTHER" id="PTHR46953">
    <property type="entry name" value="G-PROTEIN COUPLED RECEPTOR MTH-LIKE 1-RELATED"/>
    <property type="match status" value="1"/>
</dbReference>
<keyword evidence="7" id="KW-1185">Reference proteome</keyword>
<dbReference type="PROSITE" id="PS50261">
    <property type="entry name" value="G_PROTEIN_RECEP_F2_4"/>
    <property type="match status" value="1"/>
</dbReference>
<dbReference type="Proteomes" id="UP001652740">
    <property type="component" value="Unplaced"/>
</dbReference>
<feature type="domain" description="G-protein coupled receptors family 2 profile 2" evidence="6">
    <location>
        <begin position="469"/>
        <end position="682"/>
    </location>
</feature>
<sequence>MFQYKILVSFFKAMWSYIFVLTFFSLSVFSADLPVFHKCCPEDQNLIKVSVDLNITLDVRYICLNAEAEEKYNISSDVFPLLVVKTENVEYYMPGECKLELIHKTGPFLEITTDVDICYDRLVMEIMNNTTKQIVPKTVALSCVKNETSNTLISTITIDHIRKCCPRNQRYDIVFHVCRNFYEYNESNWLIMDFMNNNTQSKIYEIDFELHCKSNEYAVELSEEKYMIEIEGSALNVGTREGTIKNIIRSGGWCIDNEYSSGGLVARVCTNDCSKFGAYCMRKCCLIGQHYKPRSCDSFVSSCVPSTNKDDAVFFNISSYIDPLKENYKNLSDTLGIHIGLDCPHGKVALNKSAKQDFHRLTPSGMLESPLNISYDYCIETFDTRKCQDDVTVSAAVCFIPAPTQDKDFQVSFVVIIIYFLCNNFHMSLYTMPEPELRNQHGRTLTCHLITMLLAFSCLARVQYNHVENTLLCTLLGYGIYFGFVAAFAWLNVMCFDIWWTFGHVRTRSLQKAKSQKRRFLWYSLHAWSVAVLLTLATFLLDVYPISPLLDANMGNGNCWFGVVDQSNKTDWPHYILFVAPMGIVTCTNFVLWVLTARHCARVKSEVHRLQAGSVGDRAKRRFRIDQAKYMLTGKLWVVMGAGWVSELLSTFMQQPKWLWFVVDLLNELQGVFIFIILIFKPKLYYLIRKRLGCSRIPIDARLEKPDVRKNGPSSSSARTSSTYLSRTISHEPVRISLVNNMKQN</sequence>
<evidence type="ECO:0000259" key="6">
    <source>
        <dbReference type="PROSITE" id="PS50261"/>
    </source>
</evidence>
<comment type="subcellular location">
    <subcellularLocation>
        <location evidence="1">Membrane</location>
        <topology evidence="1">Multi-pass membrane protein</topology>
    </subcellularLocation>
</comment>
<proteinExistence type="predicted"/>
<feature type="transmembrane region" description="Helical" evidence="5">
    <location>
        <begin position="520"/>
        <end position="541"/>
    </location>
</feature>
<keyword evidence="4 5" id="KW-0472">Membrane</keyword>
<accession>A0ABM3MZS1</accession>
<dbReference type="InterPro" id="IPR017981">
    <property type="entry name" value="GPCR_2-like_7TM"/>
</dbReference>
<feature type="transmembrane region" description="Helical" evidence="5">
    <location>
        <begin position="411"/>
        <end position="432"/>
    </location>
</feature>
<organism evidence="7 8">
    <name type="scientific">Galleria mellonella</name>
    <name type="common">Greater wax moth</name>
    <dbReference type="NCBI Taxonomy" id="7137"/>
    <lineage>
        <taxon>Eukaryota</taxon>
        <taxon>Metazoa</taxon>
        <taxon>Ecdysozoa</taxon>
        <taxon>Arthropoda</taxon>
        <taxon>Hexapoda</taxon>
        <taxon>Insecta</taxon>
        <taxon>Pterygota</taxon>
        <taxon>Neoptera</taxon>
        <taxon>Endopterygota</taxon>
        <taxon>Lepidoptera</taxon>
        <taxon>Glossata</taxon>
        <taxon>Ditrysia</taxon>
        <taxon>Pyraloidea</taxon>
        <taxon>Pyralidae</taxon>
        <taxon>Galleriinae</taxon>
        <taxon>Galleria</taxon>
    </lineage>
</organism>
<name>A0ABM3MZS1_GALME</name>
<dbReference type="CDD" id="cd15039">
    <property type="entry name" value="7tmB3_Methuselah-like"/>
    <property type="match status" value="1"/>
</dbReference>
<reference evidence="8" key="1">
    <citation type="submission" date="2025-08" db="UniProtKB">
        <authorList>
            <consortium name="RefSeq"/>
        </authorList>
    </citation>
    <scope>IDENTIFICATION</scope>
    <source>
        <tissue evidence="8">Whole larvae</tissue>
    </source>
</reference>
<dbReference type="Gene3D" id="1.20.1070.10">
    <property type="entry name" value="Rhodopsin 7-helix transmembrane proteins"/>
    <property type="match status" value="1"/>
</dbReference>
<feature type="transmembrane region" description="Helical" evidence="5">
    <location>
        <begin position="628"/>
        <end position="646"/>
    </location>
</feature>
<keyword evidence="3 5" id="KW-1133">Transmembrane helix</keyword>
<evidence type="ECO:0000256" key="4">
    <source>
        <dbReference type="ARBA" id="ARBA00023136"/>
    </source>
</evidence>
<evidence type="ECO:0000256" key="3">
    <source>
        <dbReference type="ARBA" id="ARBA00022989"/>
    </source>
</evidence>
<feature type="transmembrane region" description="Helical" evidence="5">
    <location>
        <begin position="444"/>
        <end position="464"/>
    </location>
</feature>
<evidence type="ECO:0000313" key="8">
    <source>
        <dbReference type="RefSeq" id="XP_052756838.1"/>
    </source>
</evidence>
<evidence type="ECO:0000256" key="2">
    <source>
        <dbReference type="ARBA" id="ARBA00022692"/>
    </source>
</evidence>